<dbReference type="PANTHER" id="PTHR10192:SF5">
    <property type="entry name" value="GEPHYRIN"/>
    <property type="match status" value="1"/>
</dbReference>
<dbReference type="SUPFAM" id="SSF53218">
    <property type="entry name" value="Molybdenum cofactor biosynthesis proteins"/>
    <property type="match status" value="1"/>
</dbReference>
<keyword evidence="6" id="KW-0479">Metal-binding</keyword>
<dbReference type="SUPFAM" id="SSF63867">
    <property type="entry name" value="MoeA C-terminal domain-like"/>
    <property type="match status" value="1"/>
</dbReference>
<dbReference type="InterPro" id="IPR001453">
    <property type="entry name" value="MoaB/Mog_dom"/>
</dbReference>
<protein>
    <recommendedName>
        <fullName evidence="6">Molybdopterin molybdenumtransferase</fullName>
        <ecNumber evidence="6">2.10.1.1</ecNumber>
    </recommendedName>
</protein>
<dbReference type="RefSeq" id="WP_110266107.1">
    <property type="nucleotide sequence ID" value="NZ_CAWNXA010000009.1"/>
</dbReference>
<evidence type="ECO:0000313" key="8">
    <source>
        <dbReference type="EMBL" id="PXV65721.1"/>
    </source>
</evidence>
<evidence type="ECO:0000259" key="7">
    <source>
        <dbReference type="SMART" id="SM00852"/>
    </source>
</evidence>
<dbReference type="Proteomes" id="UP000248330">
    <property type="component" value="Unassembled WGS sequence"/>
</dbReference>
<evidence type="ECO:0000313" key="9">
    <source>
        <dbReference type="Proteomes" id="UP000248330"/>
    </source>
</evidence>
<organism evidence="8 9">
    <name type="scientific">Sinimarinibacterium flocculans</name>
    <dbReference type="NCBI Taxonomy" id="985250"/>
    <lineage>
        <taxon>Bacteria</taxon>
        <taxon>Pseudomonadati</taxon>
        <taxon>Pseudomonadota</taxon>
        <taxon>Gammaproteobacteria</taxon>
        <taxon>Nevskiales</taxon>
        <taxon>Nevskiaceae</taxon>
        <taxon>Sinimarinibacterium</taxon>
    </lineage>
</organism>
<dbReference type="GO" id="GO:0046872">
    <property type="term" value="F:metal ion binding"/>
    <property type="evidence" value="ECO:0007669"/>
    <property type="project" value="UniProtKB-UniRule"/>
</dbReference>
<comment type="cofactor">
    <cofactor evidence="6">
        <name>Mg(2+)</name>
        <dbReference type="ChEBI" id="CHEBI:18420"/>
    </cofactor>
</comment>
<evidence type="ECO:0000256" key="2">
    <source>
        <dbReference type="ARBA" id="ARBA00005046"/>
    </source>
</evidence>
<dbReference type="SMART" id="SM00852">
    <property type="entry name" value="MoCF_biosynth"/>
    <property type="match status" value="1"/>
</dbReference>
<comment type="catalytic activity">
    <reaction evidence="5">
        <text>adenylyl-molybdopterin + molybdate = Mo-molybdopterin + AMP + H(+)</text>
        <dbReference type="Rhea" id="RHEA:35047"/>
        <dbReference type="ChEBI" id="CHEBI:15378"/>
        <dbReference type="ChEBI" id="CHEBI:36264"/>
        <dbReference type="ChEBI" id="CHEBI:62727"/>
        <dbReference type="ChEBI" id="CHEBI:71302"/>
        <dbReference type="ChEBI" id="CHEBI:456215"/>
        <dbReference type="EC" id="2.10.1.1"/>
    </reaction>
</comment>
<comment type="similarity">
    <text evidence="3 6">Belongs to the MoeA family.</text>
</comment>
<dbReference type="Gene3D" id="3.90.105.10">
    <property type="entry name" value="Molybdopterin biosynthesis moea protein, domain 2"/>
    <property type="match status" value="1"/>
</dbReference>
<feature type="domain" description="MoaB/Mog" evidence="7">
    <location>
        <begin position="178"/>
        <end position="316"/>
    </location>
</feature>
<name>A0A318ED87_9GAMM</name>
<dbReference type="GO" id="GO:0005829">
    <property type="term" value="C:cytosol"/>
    <property type="evidence" value="ECO:0007669"/>
    <property type="project" value="TreeGrafter"/>
</dbReference>
<gene>
    <name evidence="8" type="ORF">C8D93_109100</name>
</gene>
<sequence>MSMLTIEDAWARLDAACAPLPAASLPLVSALGRVTAVPVHAACDLPPFDQSGVDGYALSVAGIRDWPARLPLGGTIAAGTLAAVPALDAGTAARIYTGGMIPQGADAVVAQEWVEREGESLVVARPVPVGQDIRRRGEELCAGTLMIGRGERLNAGRIAMLAAAGIDRVRVHAAPRVRVLVCGDEIVPAGRTLRLGEVYDANGPLIASWLRRNGYPDPEIEAVPDREAVVSEALRRAFDSADLVLSAGGVSVGDRDLIVPEAERLGAERLFWRVAQKPGKPVYAARHGRALLIGLPGNPGSVLVNLAVFVARVLGCLEAEADHAAALQVGFLLAAAAGDPQRDTWLRVRRRIGEDGSLGLEPLPRQNSHMISNLSVADALAWLPRSAEQFPVGTRVRCLSLRL</sequence>
<keyword evidence="6" id="KW-0460">Magnesium</keyword>
<dbReference type="Gene3D" id="2.170.190.11">
    <property type="entry name" value="Molybdopterin biosynthesis moea protein, domain 3"/>
    <property type="match status" value="1"/>
</dbReference>
<keyword evidence="4 6" id="KW-0501">Molybdenum cofactor biosynthesis</keyword>
<dbReference type="PANTHER" id="PTHR10192">
    <property type="entry name" value="MOLYBDOPTERIN BIOSYNTHESIS PROTEIN"/>
    <property type="match status" value="1"/>
</dbReference>
<accession>A0A318ED87</accession>
<keyword evidence="6" id="KW-0500">Molybdenum</keyword>
<proteinExistence type="inferred from homology"/>
<dbReference type="EMBL" id="QICN01000009">
    <property type="protein sequence ID" value="PXV65721.1"/>
    <property type="molecule type" value="Genomic_DNA"/>
</dbReference>
<dbReference type="Pfam" id="PF03453">
    <property type="entry name" value="MoeA_N"/>
    <property type="match status" value="1"/>
</dbReference>
<dbReference type="Pfam" id="PF03454">
    <property type="entry name" value="MoeA_C"/>
    <property type="match status" value="1"/>
</dbReference>
<dbReference type="InterPro" id="IPR036688">
    <property type="entry name" value="MoeA_C_domain_IV_sf"/>
</dbReference>
<evidence type="ECO:0000256" key="4">
    <source>
        <dbReference type="ARBA" id="ARBA00023150"/>
    </source>
</evidence>
<dbReference type="OrthoDB" id="9804758at2"/>
<dbReference type="InterPro" id="IPR005110">
    <property type="entry name" value="MoeA_linker/N"/>
</dbReference>
<keyword evidence="6" id="KW-0808">Transferase</keyword>
<dbReference type="CDD" id="cd00887">
    <property type="entry name" value="MoeA"/>
    <property type="match status" value="1"/>
</dbReference>
<keyword evidence="9" id="KW-1185">Reference proteome</keyword>
<dbReference type="GO" id="GO:0061599">
    <property type="term" value="F:molybdopterin molybdotransferase activity"/>
    <property type="evidence" value="ECO:0007669"/>
    <property type="project" value="UniProtKB-UniRule"/>
</dbReference>
<reference evidence="8 9" key="1">
    <citation type="submission" date="2018-04" db="EMBL/GenBank/DDBJ databases">
        <title>Genomic Encyclopedia of Type Strains, Phase IV (KMG-IV): sequencing the most valuable type-strain genomes for metagenomic binning, comparative biology and taxonomic classification.</title>
        <authorList>
            <person name="Goeker M."/>
        </authorList>
    </citation>
    <scope>NUCLEOTIDE SEQUENCE [LARGE SCALE GENOMIC DNA]</scope>
    <source>
        <strain evidence="8 9">DSM 104150</strain>
    </source>
</reference>
<dbReference type="Gene3D" id="2.40.340.10">
    <property type="entry name" value="MoeA, C-terminal, domain IV"/>
    <property type="match status" value="1"/>
</dbReference>
<dbReference type="EC" id="2.10.1.1" evidence="6"/>
<comment type="caution">
    <text evidence="8">The sequence shown here is derived from an EMBL/GenBank/DDBJ whole genome shotgun (WGS) entry which is preliminary data.</text>
</comment>
<evidence type="ECO:0000256" key="5">
    <source>
        <dbReference type="ARBA" id="ARBA00047317"/>
    </source>
</evidence>
<dbReference type="InterPro" id="IPR005111">
    <property type="entry name" value="MoeA_C_domain_IV"/>
</dbReference>
<dbReference type="InterPro" id="IPR036425">
    <property type="entry name" value="MoaB/Mog-like_dom_sf"/>
</dbReference>
<evidence type="ECO:0000256" key="3">
    <source>
        <dbReference type="ARBA" id="ARBA00010763"/>
    </source>
</evidence>
<evidence type="ECO:0000256" key="6">
    <source>
        <dbReference type="RuleBase" id="RU365090"/>
    </source>
</evidence>
<comment type="function">
    <text evidence="1 6">Catalyzes the insertion of molybdate into adenylated molybdopterin with the concomitant release of AMP.</text>
</comment>
<comment type="pathway">
    <text evidence="2 6">Cofactor biosynthesis; molybdopterin biosynthesis.</text>
</comment>
<dbReference type="NCBIfam" id="TIGR00177">
    <property type="entry name" value="molyb_syn"/>
    <property type="match status" value="1"/>
</dbReference>
<evidence type="ECO:0000256" key="1">
    <source>
        <dbReference type="ARBA" id="ARBA00002901"/>
    </source>
</evidence>
<dbReference type="AlphaFoldDB" id="A0A318ED87"/>
<dbReference type="InterPro" id="IPR038987">
    <property type="entry name" value="MoeA-like"/>
</dbReference>
<dbReference type="SUPFAM" id="SSF63882">
    <property type="entry name" value="MoeA N-terminal region -like"/>
    <property type="match status" value="1"/>
</dbReference>
<dbReference type="Gene3D" id="3.40.980.10">
    <property type="entry name" value="MoaB/Mog-like domain"/>
    <property type="match status" value="1"/>
</dbReference>
<dbReference type="Pfam" id="PF00994">
    <property type="entry name" value="MoCF_biosynth"/>
    <property type="match status" value="1"/>
</dbReference>
<dbReference type="GO" id="GO:0006777">
    <property type="term" value="P:Mo-molybdopterin cofactor biosynthetic process"/>
    <property type="evidence" value="ECO:0007669"/>
    <property type="project" value="UniProtKB-UniRule"/>
</dbReference>
<dbReference type="InterPro" id="IPR036135">
    <property type="entry name" value="MoeA_linker/N_sf"/>
</dbReference>
<dbReference type="UniPathway" id="UPA00344"/>